<gene>
    <name evidence="1" type="ORF">RPERSI_LOCUS15420</name>
</gene>
<reference evidence="1" key="1">
    <citation type="submission" date="2021-06" db="EMBL/GenBank/DDBJ databases">
        <authorList>
            <person name="Kallberg Y."/>
            <person name="Tangrot J."/>
            <person name="Rosling A."/>
        </authorList>
    </citation>
    <scope>NUCLEOTIDE SEQUENCE</scope>
    <source>
        <strain evidence="1">MA461A</strain>
    </source>
</reference>
<evidence type="ECO:0000313" key="2">
    <source>
        <dbReference type="Proteomes" id="UP000789920"/>
    </source>
</evidence>
<proteinExistence type="predicted"/>
<evidence type="ECO:0000313" key="1">
    <source>
        <dbReference type="EMBL" id="CAG8762696.1"/>
    </source>
</evidence>
<sequence>MQIMDHTSKLLLIGELTKRSTEFEILDFQVLNFKRVILFK</sequence>
<comment type="caution">
    <text evidence="1">The sequence shown here is derived from an EMBL/GenBank/DDBJ whole genome shotgun (WGS) entry which is preliminary data.</text>
</comment>
<organism evidence="1 2">
    <name type="scientific">Racocetra persica</name>
    <dbReference type="NCBI Taxonomy" id="160502"/>
    <lineage>
        <taxon>Eukaryota</taxon>
        <taxon>Fungi</taxon>
        <taxon>Fungi incertae sedis</taxon>
        <taxon>Mucoromycota</taxon>
        <taxon>Glomeromycotina</taxon>
        <taxon>Glomeromycetes</taxon>
        <taxon>Diversisporales</taxon>
        <taxon>Gigasporaceae</taxon>
        <taxon>Racocetra</taxon>
    </lineage>
</organism>
<feature type="non-terminal residue" evidence="1">
    <location>
        <position position="40"/>
    </location>
</feature>
<protein>
    <submittedName>
        <fullName evidence="1">34568_t:CDS:1</fullName>
    </submittedName>
</protein>
<keyword evidence="2" id="KW-1185">Reference proteome</keyword>
<dbReference type="EMBL" id="CAJVQC010037014">
    <property type="protein sequence ID" value="CAG8762696.1"/>
    <property type="molecule type" value="Genomic_DNA"/>
</dbReference>
<dbReference type="Proteomes" id="UP000789920">
    <property type="component" value="Unassembled WGS sequence"/>
</dbReference>
<accession>A0ACA9QQJ4</accession>
<name>A0ACA9QQJ4_9GLOM</name>